<feature type="transmembrane region" description="Helical" evidence="1">
    <location>
        <begin position="235"/>
        <end position="255"/>
    </location>
</feature>
<dbReference type="InterPro" id="IPR049458">
    <property type="entry name" value="EpsG-like"/>
</dbReference>
<keyword evidence="1" id="KW-1133">Transmembrane helix</keyword>
<dbReference type="EMBL" id="JXLB01000011">
    <property type="protein sequence ID" value="OJG81112.1"/>
    <property type="molecule type" value="Genomic_DNA"/>
</dbReference>
<keyword evidence="1" id="KW-0472">Membrane</keyword>
<dbReference type="RefSeq" id="WP_071855479.1">
    <property type="nucleotide sequence ID" value="NZ_JXLB01000011.1"/>
</dbReference>
<accession>A0A1L8WK06</accession>
<evidence type="ECO:0000313" key="2">
    <source>
        <dbReference type="EMBL" id="OJG81112.1"/>
    </source>
</evidence>
<feature type="transmembrane region" description="Helical" evidence="1">
    <location>
        <begin position="25"/>
        <end position="42"/>
    </location>
</feature>
<feature type="transmembrane region" description="Helical" evidence="1">
    <location>
        <begin position="267"/>
        <end position="287"/>
    </location>
</feature>
<feature type="transmembrane region" description="Helical" evidence="1">
    <location>
        <begin position="293"/>
        <end position="310"/>
    </location>
</feature>
<evidence type="ECO:0000256" key="1">
    <source>
        <dbReference type="SAM" id="Phobius"/>
    </source>
</evidence>
<gene>
    <name evidence="2" type="ORF">RV14_GL000267</name>
</gene>
<evidence type="ECO:0008006" key="4">
    <source>
        <dbReference type="Google" id="ProtNLM"/>
    </source>
</evidence>
<name>A0A1L8WK06_9ENTE</name>
<dbReference type="AlphaFoldDB" id="A0A1L8WK06"/>
<keyword evidence="1" id="KW-0812">Transmembrane</keyword>
<feature type="transmembrane region" description="Helical" evidence="1">
    <location>
        <begin position="135"/>
        <end position="152"/>
    </location>
</feature>
<feature type="transmembrane region" description="Helical" evidence="1">
    <location>
        <begin position="91"/>
        <end position="123"/>
    </location>
</feature>
<reference evidence="2 3" key="1">
    <citation type="submission" date="2014-12" db="EMBL/GenBank/DDBJ databases">
        <title>Draft genome sequences of 29 type strains of Enterococci.</title>
        <authorList>
            <person name="Zhong Z."/>
            <person name="Sun Z."/>
            <person name="Liu W."/>
            <person name="Zhang W."/>
            <person name="Zhang H."/>
        </authorList>
    </citation>
    <scope>NUCLEOTIDE SEQUENCE [LARGE SCALE GENOMIC DNA]</scope>
    <source>
        <strain evidence="2 3">DSM 15687</strain>
    </source>
</reference>
<sequence length="351" mass="40732">MEIYLLFFLLLLVSSFFELLKKKPYFFWGAVICLILFAGLRYKTGYDFDSYSRIYDSVTSLGSIFSKNIPAEPGFLFLNYLFKSLGFDFSTFVLFFSMISMLLLANFTFCFSKFPSFILLYYYSRFFLVRDMGQIRSAFVVIICLYALPYIQKREFFKVCMISIFASLFHVVGIFLIPAYLFSLLIGELNLKKVIATVSLSAIVGIIFFNPQLFLWMIPSRYAGYFAGNYVNGKWIFNPVFVMQLMILVVSVILLQNENEKYKKMMNTILQWYLISTCLLILFGPLATVGGRISTIFATSEILVVPYLFSRLFKHKALSVSLFYLFCFCIFVLIFIISGAYNSYIPYLILF</sequence>
<dbReference type="Pfam" id="PF14897">
    <property type="entry name" value="EpsG"/>
    <property type="match status" value="1"/>
</dbReference>
<feature type="transmembrane region" description="Helical" evidence="1">
    <location>
        <begin position="164"/>
        <end position="187"/>
    </location>
</feature>
<protein>
    <recommendedName>
        <fullName evidence="4">EpsG family protein</fullName>
    </recommendedName>
</protein>
<evidence type="ECO:0000313" key="3">
    <source>
        <dbReference type="Proteomes" id="UP000182152"/>
    </source>
</evidence>
<dbReference type="Proteomes" id="UP000182152">
    <property type="component" value="Unassembled WGS sequence"/>
</dbReference>
<proteinExistence type="predicted"/>
<organism evidence="2 3">
    <name type="scientific">Enterococcus ratti</name>
    <dbReference type="NCBI Taxonomy" id="150033"/>
    <lineage>
        <taxon>Bacteria</taxon>
        <taxon>Bacillati</taxon>
        <taxon>Bacillota</taxon>
        <taxon>Bacilli</taxon>
        <taxon>Lactobacillales</taxon>
        <taxon>Enterococcaceae</taxon>
        <taxon>Enterococcus</taxon>
    </lineage>
</organism>
<comment type="caution">
    <text evidence="2">The sequence shown here is derived from an EMBL/GenBank/DDBJ whole genome shotgun (WGS) entry which is preliminary data.</text>
</comment>
<dbReference type="STRING" id="150033.RV14_GL000267"/>
<feature type="transmembrane region" description="Helical" evidence="1">
    <location>
        <begin position="322"/>
        <end position="341"/>
    </location>
</feature>
<dbReference type="OrthoDB" id="6631730at2"/>
<keyword evidence="3" id="KW-1185">Reference proteome</keyword>
<feature type="transmembrane region" description="Helical" evidence="1">
    <location>
        <begin position="194"/>
        <end position="215"/>
    </location>
</feature>